<dbReference type="GO" id="GO:0003700">
    <property type="term" value="F:DNA-binding transcription factor activity"/>
    <property type="evidence" value="ECO:0007669"/>
    <property type="project" value="InterPro"/>
</dbReference>
<proteinExistence type="inferred from homology"/>
<dbReference type="SUPFAM" id="SSF53850">
    <property type="entry name" value="Periplasmic binding protein-like II"/>
    <property type="match status" value="1"/>
</dbReference>
<keyword evidence="2" id="KW-0805">Transcription regulation</keyword>
<dbReference type="SUPFAM" id="SSF46785">
    <property type="entry name" value="Winged helix' DNA-binding domain"/>
    <property type="match status" value="1"/>
</dbReference>
<evidence type="ECO:0000256" key="3">
    <source>
        <dbReference type="ARBA" id="ARBA00023125"/>
    </source>
</evidence>
<dbReference type="Gene3D" id="1.10.10.10">
    <property type="entry name" value="Winged helix-like DNA-binding domain superfamily/Winged helix DNA-binding domain"/>
    <property type="match status" value="1"/>
</dbReference>
<dbReference type="PROSITE" id="PS50931">
    <property type="entry name" value="HTH_LYSR"/>
    <property type="match status" value="1"/>
</dbReference>
<dbReference type="InterPro" id="IPR050950">
    <property type="entry name" value="HTH-type_LysR_regulators"/>
</dbReference>
<evidence type="ECO:0000259" key="5">
    <source>
        <dbReference type="PROSITE" id="PS50931"/>
    </source>
</evidence>
<dbReference type="Proteomes" id="UP000044098">
    <property type="component" value="Unassembled WGS sequence"/>
</dbReference>
<dbReference type="Gene3D" id="3.40.190.290">
    <property type="match status" value="1"/>
</dbReference>
<evidence type="ECO:0000256" key="1">
    <source>
        <dbReference type="ARBA" id="ARBA00009437"/>
    </source>
</evidence>
<name>A0AAD2KMB8_ACHAE</name>
<reference evidence="6 8" key="1">
    <citation type="submission" date="2015-09" db="EMBL/GenBank/DDBJ databases">
        <authorList>
            <consortium name="Pathogen Informatics"/>
        </authorList>
    </citation>
    <scope>NUCLEOTIDE SEQUENCE [LARGE SCALE GENOMIC DNA]</scope>
    <source>
        <strain evidence="6 8">2789STDY5608625</strain>
    </source>
</reference>
<dbReference type="Pfam" id="PF03466">
    <property type="entry name" value="LysR_substrate"/>
    <property type="match status" value="1"/>
</dbReference>
<dbReference type="PANTHER" id="PTHR30419">
    <property type="entry name" value="HTH-TYPE TRANSCRIPTIONAL REGULATOR YBHD"/>
    <property type="match status" value="1"/>
</dbReference>
<dbReference type="Proteomes" id="UP001264156">
    <property type="component" value="Unassembled WGS sequence"/>
</dbReference>
<dbReference type="InterPro" id="IPR036390">
    <property type="entry name" value="WH_DNA-bd_sf"/>
</dbReference>
<dbReference type="InterPro" id="IPR005119">
    <property type="entry name" value="LysR_subst-bd"/>
</dbReference>
<protein>
    <submittedName>
        <fullName evidence="6">HTH-type transcriptional activator CmpR</fullName>
    </submittedName>
    <submittedName>
        <fullName evidence="7">LysR family transcriptional regulator</fullName>
    </submittedName>
</protein>
<feature type="domain" description="HTH lysR-type" evidence="5">
    <location>
        <begin position="5"/>
        <end position="62"/>
    </location>
</feature>
<dbReference type="AlphaFoldDB" id="A0AAD2KMB8"/>
<evidence type="ECO:0000313" key="6">
    <source>
        <dbReference type="EMBL" id="CUJ77283.1"/>
    </source>
</evidence>
<gene>
    <name evidence="6" type="primary">cmpR_14</name>
    <name evidence="6" type="ORF">ERS370000_06030</name>
    <name evidence="7" type="ORF">RIU57_30670</name>
</gene>
<comment type="caution">
    <text evidence="6">The sequence shown here is derived from an EMBL/GenBank/DDBJ whole genome shotgun (WGS) entry which is preliminary data.</text>
</comment>
<reference evidence="9" key="2">
    <citation type="submission" date="2023-07" db="EMBL/GenBank/DDBJ databases">
        <title>Glyphosate-induced phosphonatase operons in soil bacteria of genus Achromobacter.</title>
        <authorList>
            <person name="Epiktetov D.O."/>
            <person name="Sviridov A.V."/>
            <person name="Tarlachkov S.V."/>
            <person name="Shushkova T.V."/>
            <person name="Toropygin I.Y."/>
            <person name="Leontievsky A."/>
        </authorList>
    </citation>
    <scope>NUCLEOTIDE SEQUENCE [LARGE SCALE GENOMIC DNA]</scope>
    <source>
        <strain evidence="9">Kg 16</strain>
    </source>
</reference>
<evidence type="ECO:0000256" key="4">
    <source>
        <dbReference type="ARBA" id="ARBA00023163"/>
    </source>
</evidence>
<sequence length="317" mass="34414">MDGGLSARRLQYFFEAVTTGSVRGAAERLGVEPSIVSRQIQLLETELGVALLERKGRGIVPTDMASIVMDHCRDRQASEQALRARLDEVNGLQRGDIQIVTSEGFVDILMSGVVDEFCRQHPGVRVSLKVAGASDAVRAVVHDDAHIGVVFGAPADPGIRVVHTRNHPLCVIAWPDHPLARQRKRPTLKDVARYPIALMGPGFGLRQLIEMAELSENIVLSPSFIANSVVTLKRYVESRLGLTFTSANSVVKEVARGELVALRTTNPIFEAAQTRLIVRANRPLTSAARGMLERIQASPLFHAGKLQGTPKQGAASI</sequence>
<comment type="similarity">
    <text evidence="1">Belongs to the LysR transcriptional regulatory family.</text>
</comment>
<keyword evidence="9" id="KW-1185">Reference proteome</keyword>
<dbReference type="GO" id="GO:0005829">
    <property type="term" value="C:cytosol"/>
    <property type="evidence" value="ECO:0007669"/>
    <property type="project" value="TreeGrafter"/>
</dbReference>
<dbReference type="InterPro" id="IPR000847">
    <property type="entry name" value="LysR_HTH_N"/>
</dbReference>
<accession>A0AAD2KMB8</accession>
<dbReference type="EMBL" id="CYTK01000016">
    <property type="protein sequence ID" value="CUJ77283.1"/>
    <property type="molecule type" value="Genomic_DNA"/>
</dbReference>
<evidence type="ECO:0000313" key="9">
    <source>
        <dbReference type="Proteomes" id="UP001264156"/>
    </source>
</evidence>
<evidence type="ECO:0000256" key="2">
    <source>
        <dbReference type="ARBA" id="ARBA00023015"/>
    </source>
</evidence>
<evidence type="ECO:0000313" key="7">
    <source>
        <dbReference type="EMBL" id="MDR7949521.1"/>
    </source>
</evidence>
<dbReference type="GO" id="GO:0003677">
    <property type="term" value="F:DNA binding"/>
    <property type="evidence" value="ECO:0007669"/>
    <property type="project" value="UniProtKB-KW"/>
</dbReference>
<keyword evidence="4" id="KW-0804">Transcription</keyword>
<evidence type="ECO:0000313" key="8">
    <source>
        <dbReference type="Proteomes" id="UP000044098"/>
    </source>
</evidence>
<dbReference type="Pfam" id="PF00126">
    <property type="entry name" value="HTH_1"/>
    <property type="match status" value="1"/>
</dbReference>
<organism evidence="6 8">
    <name type="scientific">Achromobacter aegrifaciens</name>
    <dbReference type="NCBI Taxonomy" id="1287736"/>
    <lineage>
        <taxon>Bacteria</taxon>
        <taxon>Pseudomonadati</taxon>
        <taxon>Pseudomonadota</taxon>
        <taxon>Betaproteobacteria</taxon>
        <taxon>Burkholderiales</taxon>
        <taxon>Alcaligenaceae</taxon>
        <taxon>Achromobacter</taxon>
    </lineage>
</organism>
<dbReference type="InterPro" id="IPR036388">
    <property type="entry name" value="WH-like_DNA-bd_sf"/>
</dbReference>
<dbReference type="PANTHER" id="PTHR30419:SF8">
    <property type="entry name" value="NITROGEN ASSIMILATION TRANSCRIPTIONAL ACTIVATOR-RELATED"/>
    <property type="match status" value="1"/>
</dbReference>
<reference evidence="7" key="3">
    <citation type="submission" date="2024-05" db="EMBL/GenBank/DDBJ databases">
        <title>Glyphosate-induced phosphonatase operons in soil bacteria of genus Achromobacter.</title>
        <authorList>
            <person name="Epiktetov D.O."/>
            <person name="Sviridov A.V."/>
            <person name="Tarlachkov S.V."/>
            <person name="Shushkova T.V."/>
            <person name="Toropygin I.Y."/>
            <person name="Leontievsky A."/>
        </authorList>
    </citation>
    <scope>NUCLEOTIDE SEQUENCE</scope>
    <source>
        <strain evidence="7">Kg 16</strain>
    </source>
</reference>
<dbReference type="EMBL" id="JAVKVN010000022">
    <property type="protein sequence ID" value="MDR7949521.1"/>
    <property type="molecule type" value="Genomic_DNA"/>
</dbReference>
<dbReference type="RefSeq" id="WP_054458865.1">
    <property type="nucleotide sequence ID" value="NZ_CADILA010000002.1"/>
</dbReference>
<keyword evidence="3" id="KW-0238">DNA-binding</keyword>